<sequence>MVDKSITTRTVGTLIDMGLVRNESADARRYSLVLTGEGDNAVERIEETFSEIWDALLCDLTEEEQRAFASACAKIKARLNEEAGN</sequence>
<organism evidence="1">
    <name type="scientific">bioreactor metagenome</name>
    <dbReference type="NCBI Taxonomy" id="1076179"/>
    <lineage>
        <taxon>unclassified sequences</taxon>
        <taxon>metagenomes</taxon>
        <taxon>ecological metagenomes</taxon>
    </lineage>
</organism>
<dbReference type="AlphaFoldDB" id="A0A645IJP4"/>
<accession>A0A645IJP4</accession>
<dbReference type="SUPFAM" id="SSF46785">
    <property type="entry name" value="Winged helix' DNA-binding domain"/>
    <property type="match status" value="1"/>
</dbReference>
<reference evidence="1" key="1">
    <citation type="submission" date="2019-08" db="EMBL/GenBank/DDBJ databases">
        <authorList>
            <person name="Kucharzyk K."/>
            <person name="Murdoch R.W."/>
            <person name="Higgins S."/>
            <person name="Loffler F."/>
        </authorList>
    </citation>
    <scope>NUCLEOTIDE SEQUENCE</scope>
</reference>
<gene>
    <name evidence="1" type="ORF">SDC9_199156</name>
</gene>
<name>A0A645IJP4_9ZZZZ</name>
<proteinExistence type="predicted"/>
<dbReference type="Gene3D" id="1.10.10.10">
    <property type="entry name" value="Winged helix-like DNA-binding domain superfamily/Winged helix DNA-binding domain"/>
    <property type="match status" value="1"/>
</dbReference>
<evidence type="ECO:0000313" key="1">
    <source>
        <dbReference type="EMBL" id="MPN51508.1"/>
    </source>
</evidence>
<protein>
    <recommendedName>
        <fullName evidence="2">HTH marR-type domain-containing protein</fullName>
    </recommendedName>
</protein>
<evidence type="ECO:0008006" key="2">
    <source>
        <dbReference type="Google" id="ProtNLM"/>
    </source>
</evidence>
<dbReference type="EMBL" id="VSSQ01116693">
    <property type="protein sequence ID" value="MPN51508.1"/>
    <property type="molecule type" value="Genomic_DNA"/>
</dbReference>
<dbReference type="InterPro" id="IPR036388">
    <property type="entry name" value="WH-like_DNA-bd_sf"/>
</dbReference>
<comment type="caution">
    <text evidence="1">The sequence shown here is derived from an EMBL/GenBank/DDBJ whole genome shotgun (WGS) entry which is preliminary data.</text>
</comment>
<dbReference type="InterPro" id="IPR036390">
    <property type="entry name" value="WH_DNA-bd_sf"/>
</dbReference>